<evidence type="ECO:0000313" key="3">
    <source>
        <dbReference type="Proteomes" id="UP000024635"/>
    </source>
</evidence>
<sequence length="211" mass="24438">MSEKKTVSVSLYRNILPRFIISYKDKDELYKELLTRINKLEGPEGMLHFLDQERNHTVINNADDLINAVGDDAHMRLLLEVPEEDDSKPSSEFEVIQHDEEHTEAEEDVSAPALAPSTSFEDLESRNQEEAKSEDPRQGTHHPASAPHEDTHNTCYAYYSHLPFPWNFAMDPRFGPWPFFYIPNDMNDSHCCHRCHCHCHCHCHCCNKDSD</sequence>
<keyword evidence="3" id="KW-1185">Reference proteome</keyword>
<evidence type="ECO:0000256" key="1">
    <source>
        <dbReference type="SAM" id="MobiDB-lite"/>
    </source>
</evidence>
<dbReference type="Proteomes" id="UP000024635">
    <property type="component" value="Unassembled WGS sequence"/>
</dbReference>
<dbReference type="AlphaFoldDB" id="A0A016UQM8"/>
<dbReference type="Pfam" id="PF17618">
    <property type="entry name" value="SL4P"/>
    <property type="match status" value="1"/>
</dbReference>
<name>A0A016UQM8_9BILA</name>
<feature type="compositionally biased region" description="Basic and acidic residues" evidence="1">
    <location>
        <begin position="123"/>
        <end position="138"/>
    </location>
</feature>
<dbReference type="EMBL" id="JARK01001366">
    <property type="protein sequence ID" value="EYC17709.1"/>
    <property type="molecule type" value="Genomic_DNA"/>
</dbReference>
<dbReference type="OrthoDB" id="5868217at2759"/>
<protein>
    <submittedName>
        <fullName evidence="2">Uncharacterized protein</fullName>
    </submittedName>
</protein>
<gene>
    <name evidence="2" type="primary">Acey_s0030.g2229</name>
    <name evidence="2" type="ORF">Y032_0030g2229</name>
</gene>
<reference evidence="3" key="1">
    <citation type="journal article" date="2015" name="Nat. Genet.">
        <title>The genome and transcriptome of the zoonotic hookworm Ancylostoma ceylanicum identify infection-specific gene families.</title>
        <authorList>
            <person name="Schwarz E.M."/>
            <person name="Hu Y."/>
            <person name="Antoshechkin I."/>
            <person name="Miller M.M."/>
            <person name="Sternberg P.W."/>
            <person name="Aroian R.V."/>
        </authorList>
    </citation>
    <scope>NUCLEOTIDE SEQUENCE</scope>
    <source>
        <strain evidence="3">HY135</strain>
    </source>
</reference>
<comment type="caution">
    <text evidence="2">The sequence shown here is derived from an EMBL/GenBank/DDBJ whole genome shotgun (WGS) entry which is preliminary data.</text>
</comment>
<evidence type="ECO:0000313" key="2">
    <source>
        <dbReference type="EMBL" id="EYC17709.1"/>
    </source>
</evidence>
<proteinExistence type="predicted"/>
<organism evidence="2 3">
    <name type="scientific">Ancylostoma ceylanicum</name>
    <dbReference type="NCBI Taxonomy" id="53326"/>
    <lineage>
        <taxon>Eukaryota</taxon>
        <taxon>Metazoa</taxon>
        <taxon>Ecdysozoa</taxon>
        <taxon>Nematoda</taxon>
        <taxon>Chromadorea</taxon>
        <taxon>Rhabditida</taxon>
        <taxon>Rhabditina</taxon>
        <taxon>Rhabditomorpha</taxon>
        <taxon>Strongyloidea</taxon>
        <taxon>Ancylostomatidae</taxon>
        <taxon>Ancylostomatinae</taxon>
        <taxon>Ancylostoma</taxon>
    </lineage>
</organism>
<accession>A0A016UQM8</accession>
<dbReference type="InterPro" id="IPR035127">
    <property type="entry name" value="SL4P"/>
</dbReference>
<feature type="region of interest" description="Disordered" evidence="1">
    <location>
        <begin position="99"/>
        <end position="148"/>
    </location>
</feature>